<protein>
    <recommendedName>
        <fullName evidence="4">Peptidase A1 domain-containing protein</fullName>
    </recommendedName>
</protein>
<sequence length="811" mass="86591">MLLLLLRLRLRLRLRLPCVLAVAVLVVRHCRAHAADALWVQPSGHWYGIDGTWSTFTFGVGSPPQAVDLIPSTNLSEMWVVETTGCVQVQLCYTARGGVYNMSSSATWQPLGPFQRGLGYVGIAGNGDYGLDSVIWENTLTSMKTGVQGGLVAGINDTDAYQGLVGLGMSQSKFNDNKLTNSLLIQLTEQYGIIPSYSYGFTAGAHYINGGVQASLTLGGYDALRFRAHATNFTLDPAVRVPIVLLRGVTATVSSMADAPGANWTSTSRSLMAMNESVTAVIDSSTPYLWLPPAVCDRFAAALKLVWSEDFGVYLFSDASQYIQYTNGTSLSLTFSLSSYDNGDDFGLPLAGPGVVNITISAPAFAQLFRYPFKNLIGFGASAVPYFPLTRAPSARQYVIGRAFLQEAYLITRYEEGIFGLYEAEFPANPGTNLSVRPIPRPDDSPYPAYSGATSPSGPKAGKTAGIVLGAFATGSLVAVFLALGCRRRTAEPTHDGTAPDENKEAESDHVEQPVFPTLAPCTGARKAAPHEVHGSTAQPTEVGADAHHAVYELPVPLEPAELDSTRDGGDDMTEPETERPAASELARRKVERQLMGPVPTYTPSSAPEKPIQDTSPVPHYRPARVPCPPSCPTYKSHGESTHGHVPSPVSPHPAGTNGTFDLPSPLTLAPPIASPPRCSPPSPPASQTSFAVRIPRPGPPSPWGGSDSAGVSPVSPADLPMPPPPSALQRTPLDPSRVICLGPRRGNFTAVEAAQEPRTLPEPADEDGDPDAHPRSPRSMERIEAGAELVHVPQVAEKRYSWEEPRPHGH</sequence>
<dbReference type="InterPro" id="IPR001461">
    <property type="entry name" value="Aspartic_peptidase_A1"/>
</dbReference>
<evidence type="ECO:0000313" key="5">
    <source>
        <dbReference type="EMBL" id="KAK2071103.1"/>
    </source>
</evidence>
<feature type="compositionally biased region" description="Basic and acidic residues" evidence="2">
    <location>
        <begin position="771"/>
        <end position="786"/>
    </location>
</feature>
<comment type="similarity">
    <text evidence="1">Belongs to the peptidase A1 family.</text>
</comment>
<feature type="compositionally biased region" description="Basic and acidic residues" evidence="2">
    <location>
        <begin position="501"/>
        <end position="512"/>
    </location>
</feature>
<reference evidence="5" key="1">
    <citation type="journal article" date="2023" name="Mol. Plant Microbe Interact.">
        <title>Elucidating the Obligate Nature and Biological Capacity of an Invasive Fungal Corn Pathogen.</title>
        <authorList>
            <person name="MacCready J.S."/>
            <person name="Roggenkamp E.M."/>
            <person name="Gdanetz K."/>
            <person name="Chilvers M.I."/>
        </authorList>
    </citation>
    <scope>NUCLEOTIDE SEQUENCE</scope>
    <source>
        <strain evidence="5">PM02</strain>
    </source>
</reference>
<dbReference type="AlphaFoldDB" id="A0AAD9MEL9"/>
<feature type="region of interest" description="Disordered" evidence="2">
    <location>
        <begin position="557"/>
        <end position="811"/>
    </location>
</feature>
<dbReference type="Gene3D" id="2.40.70.10">
    <property type="entry name" value="Acid Proteases"/>
    <property type="match status" value="2"/>
</dbReference>
<feature type="chain" id="PRO_5042293156" description="Peptidase A1 domain-containing protein" evidence="3">
    <location>
        <begin position="33"/>
        <end position="811"/>
    </location>
</feature>
<keyword evidence="6" id="KW-1185">Reference proteome</keyword>
<evidence type="ECO:0000259" key="4">
    <source>
        <dbReference type="PROSITE" id="PS51767"/>
    </source>
</evidence>
<evidence type="ECO:0000256" key="2">
    <source>
        <dbReference type="SAM" id="MobiDB-lite"/>
    </source>
</evidence>
<feature type="compositionally biased region" description="Basic and acidic residues" evidence="2">
    <location>
        <begin position="797"/>
        <end position="811"/>
    </location>
</feature>
<feature type="compositionally biased region" description="Basic and acidic residues" evidence="2">
    <location>
        <begin position="577"/>
        <end position="593"/>
    </location>
</feature>
<feature type="signal peptide" evidence="3">
    <location>
        <begin position="1"/>
        <end position="32"/>
    </location>
</feature>
<feature type="domain" description="Peptidase A1" evidence="4">
    <location>
        <begin position="54"/>
        <end position="422"/>
    </location>
</feature>
<name>A0AAD9MEL9_9PEZI</name>
<dbReference type="InterPro" id="IPR033121">
    <property type="entry name" value="PEPTIDASE_A1"/>
</dbReference>
<dbReference type="InterPro" id="IPR034164">
    <property type="entry name" value="Pepsin-like_dom"/>
</dbReference>
<dbReference type="InterPro" id="IPR021109">
    <property type="entry name" value="Peptidase_aspartic_dom_sf"/>
</dbReference>
<evidence type="ECO:0000313" key="6">
    <source>
        <dbReference type="Proteomes" id="UP001217918"/>
    </source>
</evidence>
<dbReference type="PANTHER" id="PTHR47965:SF101">
    <property type="entry name" value="HYPOTHETICAL ASPARTYL PROTEASE (EUROFUNG)-RELATED"/>
    <property type="match status" value="1"/>
</dbReference>
<accession>A0AAD9MEL9</accession>
<gene>
    <name evidence="5" type="ORF">P8C59_005553</name>
</gene>
<feature type="compositionally biased region" description="Pro residues" evidence="2">
    <location>
        <begin position="673"/>
        <end position="685"/>
    </location>
</feature>
<organism evidence="5 6">
    <name type="scientific">Phyllachora maydis</name>
    <dbReference type="NCBI Taxonomy" id="1825666"/>
    <lineage>
        <taxon>Eukaryota</taxon>
        <taxon>Fungi</taxon>
        <taxon>Dikarya</taxon>
        <taxon>Ascomycota</taxon>
        <taxon>Pezizomycotina</taxon>
        <taxon>Sordariomycetes</taxon>
        <taxon>Sordariomycetidae</taxon>
        <taxon>Phyllachorales</taxon>
        <taxon>Phyllachoraceae</taxon>
        <taxon>Phyllachora</taxon>
    </lineage>
</organism>
<evidence type="ECO:0000256" key="1">
    <source>
        <dbReference type="ARBA" id="ARBA00007447"/>
    </source>
</evidence>
<dbReference type="PANTHER" id="PTHR47965">
    <property type="entry name" value="ASPARTYL PROTEASE-RELATED"/>
    <property type="match status" value="1"/>
</dbReference>
<dbReference type="SUPFAM" id="SSF50630">
    <property type="entry name" value="Acid proteases"/>
    <property type="match status" value="1"/>
</dbReference>
<dbReference type="EMBL" id="JAQQPM010000004">
    <property type="protein sequence ID" value="KAK2071103.1"/>
    <property type="molecule type" value="Genomic_DNA"/>
</dbReference>
<feature type="region of interest" description="Disordered" evidence="2">
    <location>
        <begin position="433"/>
        <end position="459"/>
    </location>
</feature>
<evidence type="ECO:0000256" key="3">
    <source>
        <dbReference type="SAM" id="SignalP"/>
    </source>
</evidence>
<dbReference type="CDD" id="cd05471">
    <property type="entry name" value="pepsin_like"/>
    <property type="match status" value="1"/>
</dbReference>
<dbReference type="PRINTS" id="PR00792">
    <property type="entry name" value="PEPSIN"/>
</dbReference>
<dbReference type="GO" id="GO:0009277">
    <property type="term" value="C:fungal-type cell wall"/>
    <property type="evidence" value="ECO:0007669"/>
    <property type="project" value="TreeGrafter"/>
</dbReference>
<feature type="region of interest" description="Disordered" evidence="2">
    <location>
        <begin position="491"/>
        <end position="514"/>
    </location>
</feature>
<feature type="compositionally biased region" description="Low complexity" evidence="2">
    <location>
        <begin position="704"/>
        <end position="719"/>
    </location>
</feature>
<dbReference type="PROSITE" id="PS51767">
    <property type="entry name" value="PEPTIDASE_A1"/>
    <property type="match status" value="1"/>
</dbReference>
<comment type="caution">
    <text evidence="5">The sequence shown here is derived from an EMBL/GenBank/DDBJ whole genome shotgun (WGS) entry which is preliminary data.</text>
</comment>
<keyword evidence="3" id="KW-0732">Signal</keyword>
<dbReference type="GO" id="GO:0005576">
    <property type="term" value="C:extracellular region"/>
    <property type="evidence" value="ECO:0007669"/>
    <property type="project" value="TreeGrafter"/>
</dbReference>
<dbReference type="Proteomes" id="UP001217918">
    <property type="component" value="Unassembled WGS sequence"/>
</dbReference>
<dbReference type="Pfam" id="PF00026">
    <property type="entry name" value="Asp"/>
    <property type="match status" value="1"/>
</dbReference>
<proteinExistence type="inferred from homology"/>
<dbReference type="GO" id="GO:0004190">
    <property type="term" value="F:aspartic-type endopeptidase activity"/>
    <property type="evidence" value="ECO:0007669"/>
    <property type="project" value="InterPro"/>
</dbReference>
<dbReference type="GO" id="GO:0031505">
    <property type="term" value="P:fungal-type cell wall organization"/>
    <property type="evidence" value="ECO:0007669"/>
    <property type="project" value="TreeGrafter"/>
</dbReference>
<dbReference type="GO" id="GO:0006508">
    <property type="term" value="P:proteolysis"/>
    <property type="evidence" value="ECO:0007669"/>
    <property type="project" value="InterPro"/>
</dbReference>